<evidence type="ECO:0000256" key="1">
    <source>
        <dbReference type="SAM" id="Coils"/>
    </source>
</evidence>
<feature type="region of interest" description="Disordered" evidence="2">
    <location>
        <begin position="885"/>
        <end position="904"/>
    </location>
</feature>
<feature type="region of interest" description="Disordered" evidence="2">
    <location>
        <begin position="170"/>
        <end position="189"/>
    </location>
</feature>
<feature type="region of interest" description="Disordered" evidence="2">
    <location>
        <begin position="659"/>
        <end position="709"/>
    </location>
</feature>
<feature type="compositionally biased region" description="Basic and acidic residues" evidence="2">
    <location>
        <begin position="2108"/>
        <end position="2121"/>
    </location>
</feature>
<reference evidence="4" key="1">
    <citation type="submission" date="2021-01" db="EMBL/GenBank/DDBJ databases">
        <authorList>
            <person name="Zahm M."/>
            <person name="Roques C."/>
            <person name="Cabau C."/>
            <person name="Klopp C."/>
            <person name="Donnadieu C."/>
            <person name="Jouanno E."/>
            <person name="Lampietro C."/>
            <person name="Louis A."/>
            <person name="Herpin A."/>
            <person name="Echchiki A."/>
            <person name="Berthelot C."/>
            <person name="Parey E."/>
            <person name="Roest-Crollius H."/>
            <person name="Braasch I."/>
            <person name="Postlethwait J."/>
            <person name="Bobe J."/>
            <person name="Montfort J."/>
            <person name="Bouchez O."/>
            <person name="Begum T."/>
            <person name="Mejri S."/>
            <person name="Adams A."/>
            <person name="Chen W.-J."/>
            <person name="Guiguen Y."/>
        </authorList>
    </citation>
    <scope>NUCLEOTIDE SEQUENCE</scope>
    <source>
        <strain evidence="4">YG-15Mar2019-1</strain>
        <tissue evidence="4">Brain</tissue>
    </source>
</reference>
<feature type="compositionally biased region" description="Low complexity" evidence="2">
    <location>
        <begin position="1203"/>
        <end position="1213"/>
    </location>
</feature>
<feature type="compositionally biased region" description="Basic and acidic residues" evidence="2">
    <location>
        <begin position="592"/>
        <end position="629"/>
    </location>
</feature>
<feature type="compositionally biased region" description="Basic and acidic residues" evidence="2">
    <location>
        <begin position="2476"/>
        <end position="2489"/>
    </location>
</feature>
<feature type="region of interest" description="Disordered" evidence="2">
    <location>
        <begin position="2749"/>
        <end position="2772"/>
    </location>
</feature>
<feature type="compositionally biased region" description="Basic and acidic residues" evidence="2">
    <location>
        <begin position="1596"/>
        <end position="1608"/>
    </location>
</feature>
<feature type="compositionally biased region" description="Polar residues" evidence="2">
    <location>
        <begin position="473"/>
        <end position="484"/>
    </location>
</feature>
<feature type="compositionally biased region" description="Low complexity" evidence="2">
    <location>
        <begin position="2122"/>
        <end position="2131"/>
    </location>
</feature>
<feature type="compositionally biased region" description="Basic and acidic residues" evidence="2">
    <location>
        <begin position="2627"/>
        <end position="2644"/>
    </location>
</feature>
<feature type="compositionally biased region" description="Low complexity" evidence="2">
    <location>
        <begin position="540"/>
        <end position="565"/>
    </location>
</feature>
<feature type="region of interest" description="Disordered" evidence="2">
    <location>
        <begin position="1"/>
        <end position="22"/>
    </location>
</feature>
<feature type="compositionally biased region" description="Low complexity" evidence="2">
    <location>
        <begin position="1237"/>
        <end position="1264"/>
    </location>
</feature>
<feature type="compositionally biased region" description="Basic and acidic residues" evidence="2">
    <location>
        <begin position="374"/>
        <end position="384"/>
    </location>
</feature>
<feature type="compositionally biased region" description="Basic and acidic residues" evidence="2">
    <location>
        <begin position="1460"/>
        <end position="1475"/>
    </location>
</feature>
<feature type="region of interest" description="Disordered" evidence="2">
    <location>
        <begin position="60"/>
        <end position="117"/>
    </location>
</feature>
<dbReference type="PANTHER" id="PTHR13958">
    <property type="entry name" value="CENTROSOME-ASSOCIATED PROTEIN 350"/>
    <property type="match status" value="1"/>
</dbReference>
<keyword evidence="5" id="KW-1185">Reference proteome</keyword>
<feature type="compositionally biased region" description="Basic and acidic residues" evidence="2">
    <location>
        <begin position="173"/>
        <end position="185"/>
    </location>
</feature>
<feature type="compositionally biased region" description="Polar residues" evidence="2">
    <location>
        <begin position="3001"/>
        <end position="3011"/>
    </location>
</feature>
<feature type="compositionally biased region" description="Basic and acidic residues" evidence="2">
    <location>
        <begin position="1511"/>
        <end position="1540"/>
    </location>
</feature>
<evidence type="ECO:0000313" key="4">
    <source>
        <dbReference type="EMBL" id="KAG7487794.1"/>
    </source>
</evidence>
<feature type="compositionally biased region" description="Polar residues" evidence="2">
    <location>
        <begin position="1980"/>
        <end position="2008"/>
    </location>
</feature>
<dbReference type="EMBL" id="JAFDVH010000002">
    <property type="protein sequence ID" value="KAG7487794.1"/>
    <property type="molecule type" value="Genomic_DNA"/>
</dbReference>
<feature type="coiled-coil region" evidence="1">
    <location>
        <begin position="1865"/>
        <end position="1892"/>
    </location>
</feature>
<feature type="compositionally biased region" description="Low complexity" evidence="2">
    <location>
        <begin position="421"/>
        <end position="430"/>
    </location>
</feature>
<feature type="compositionally biased region" description="Basic and acidic residues" evidence="2">
    <location>
        <begin position="2055"/>
        <end position="2067"/>
    </location>
</feature>
<feature type="coiled-coil region" evidence="1">
    <location>
        <begin position="1666"/>
        <end position="1736"/>
    </location>
</feature>
<organism evidence="4 5">
    <name type="scientific">Megalops atlanticus</name>
    <name type="common">Tarpon</name>
    <name type="synonym">Clupea gigantea</name>
    <dbReference type="NCBI Taxonomy" id="7932"/>
    <lineage>
        <taxon>Eukaryota</taxon>
        <taxon>Metazoa</taxon>
        <taxon>Chordata</taxon>
        <taxon>Craniata</taxon>
        <taxon>Vertebrata</taxon>
        <taxon>Euteleostomi</taxon>
        <taxon>Actinopterygii</taxon>
        <taxon>Neopterygii</taxon>
        <taxon>Teleostei</taxon>
        <taxon>Elopiformes</taxon>
        <taxon>Megalopidae</taxon>
        <taxon>Megalops</taxon>
    </lineage>
</organism>
<feature type="region of interest" description="Disordered" evidence="2">
    <location>
        <begin position="2812"/>
        <end position="2869"/>
    </location>
</feature>
<name>A0A9D3QC58_MEGAT</name>
<feature type="compositionally biased region" description="Basic and acidic residues" evidence="2">
    <location>
        <begin position="683"/>
        <end position="693"/>
    </location>
</feature>
<dbReference type="InterPro" id="IPR000938">
    <property type="entry name" value="CAP-Gly_domain"/>
</dbReference>
<dbReference type="GO" id="GO:0008017">
    <property type="term" value="F:microtubule binding"/>
    <property type="evidence" value="ECO:0007669"/>
    <property type="project" value="InterPro"/>
</dbReference>
<feature type="region of interest" description="Disordered" evidence="2">
    <location>
        <begin position="1752"/>
        <end position="1795"/>
    </location>
</feature>
<evidence type="ECO:0000259" key="3">
    <source>
        <dbReference type="PROSITE" id="PS50245"/>
    </source>
</evidence>
<feature type="compositionally biased region" description="Basic and acidic residues" evidence="2">
    <location>
        <begin position="2300"/>
        <end position="2340"/>
    </location>
</feature>
<feature type="compositionally biased region" description="Basic and acidic residues" evidence="2">
    <location>
        <begin position="2350"/>
        <end position="2370"/>
    </location>
</feature>
<protein>
    <recommendedName>
        <fullName evidence="3">CAP-Gly domain-containing protein</fullName>
    </recommendedName>
</protein>
<dbReference type="PANTHER" id="PTHR13958:SF3">
    <property type="entry name" value="CAP-GLY DOMAIN-CONTAINING PROTEIN-RELATED"/>
    <property type="match status" value="1"/>
</dbReference>
<feature type="region of interest" description="Disordered" evidence="2">
    <location>
        <begin position="826"/>
        <end position="847"/>
    </location>
</feature>
<keyword evidence="1" id="KW-0175">Coiled coil</keyword>
<feature type="compositionally biased region" description="Basic and acidic residues" evidence="2">
    <location>
        <begin position="1156"/>
        <end position="1165"/>
    </location>
</feature>
<accession>A0A9D3QC58</accession>
<feature type="region of interest" description="Disordered" evidence="2">
    <location>
        <begin position="1063"/>
        <end position="1278"/>
    </location>
</feature>
<feature type="coiled-coil region" evidence="1">
    <location>
        <begin position="1348"/>
        <end position="1386"/>
    </location>
</feature>
<dbReference type="GO" id="GO:0005813">
    <property type="term" value="C:centrosome"/>
    <property type="evidence" value="ECO:0007669"/>
    <property type="project" value="InterPro"/>
</dbReference>
<feature type="region of interest" description="Disordered" evidence="2">
    <location>
        <begin position="2989"/>
        <end position="3011"/>
    </location>
</feature>
<feature type="compositionally biased region" description="Low complexity" evidence="2">
    <location>
        <begin position="9"/>
        <end position="22"/>
    </location>
</feature>
<feature type="compositionally biased region" description="Basic and acidic residues" evidence="2">
    <location>
        <begin position="2157"/>
        <end position="2175"/>
    </location>
</feature>
<feature type="compositionally biased region" description="Basic and acidic residues" evidence="2">
    <location>
        <begin position="2763"/>
        <end position="2772"/>
    </location>
</feature>
<feature type="compositionally biased region" description="Basic and acidic residues" evidence="2">
    <location>
        <begin position="1091"/>
        <end position="1102"/>
    </location>
</feature>
<dbReference type="OrthoDB" id="306254at2759"/>
<feature type="region of interest" description="Disordered" evidence="2">
    <location>
        <begin position="1444"/>
        <end position="1630"/>
    </location>
</feature>
<feature type="region of interest" description="Disordered" evidence="2">
    <location>
        <begin position="206"/>
        <end position="269"/>
    </location>
</feature>
<feature type="compositionally biased region" description="Polar residues" evidence="2">
    <location>
        <begin position="1776"/>
        <end position="1795"/>
    </location>
</feature>
<dbReference type="Gene3D" id="2.30.30.190">
    <property type="entry name" value="CAP Gly-rich-like domain"/>
    <property type="match status" value="1"/>
</dbReference>
<dbReference type="SMART" id="SM01052">
    <property type="entry name" value="CAP_GLY"/>
    <property type="match status" value="1"/>
</dbReference>
<feature type="compositionally biased region" description="Basic and acidic residues" evidence="2">
    <location>
        <begin position="2651"/>
        <end position="2664"/>
    </location>
</feature>
<dbReference type="GO" id="GO:0034453">
    <property type="term" value="P:microtubule anchoring"/>
    <property type="evidence" value="ECO:0007669"/>
    <property type="project" value="InterPro"/>
</dbReference>
<feature type="region of interest" description="Disordered" evidence="2">
    <location>
        <begin position="2291"/>
        <end position="2443"/>
    </location>
</feature>
<feature type="compositionally biased region" description="Low complexity" evidence="2">
    <location>
        <begin position="926"/>
        <end position="952"/>
    </location>
</feature>
<feature type="compositionally biased region" description="Basic and acidic residues" evidence="2">
    <location>
        <begin position="1898"/>
        <end position="1910"/>
    </location>
</feature>
<feature type="compositionally biased region" description="Low complexity" evidence="2">
    <location>
        <begin position="694"/>
        <end position="709"/>
    </location>
</feature>
<dbReference type="InterPro" id="IPR028750">
    <property type="entry name" value="CEP350/CC187"/>
</dbReference>
<comment type="caution">
    <text evidence="4">The sequence shown here is derived from an EMBL/GenBank/DDBJ whole genome shotgun (WGS) entry which is preliminary data.</text>
</comment>
<feature type="region of interest" description="Disordered" evidence="2">
    <location>
        <begin position="361"/>
        <end position="643"/>
    </location>
</feature>
<feature type="compositionally biased region" description="Low complexity" evidence="2">
    <location>
        <begin position="2027"/>
        <end position="2039"/>
    </location>
</feature>
<feature type="compositionally biased region" description="Basic and acidic residues" evidence="2">
    <location>
        <begin position="431"/>
        <end position="444"/>
    </location>
</feature>
<feature type="coiled-coil region" evidence="1">
    <location>
        <begin position="776"/>
        <end position="803"/>
    </location>
</feature>
<feature type="compositionally biased region" description="Basic and acidic residues" evidence="2">
    <location>
        <begin position="2380"/>
        <end position="2404"/>
    </location>
</feature>
<feature type="compositionally biased region" description="Low complexity" evidence="2">
    <location>
        <begin position="1476"/>
        <end position="1509"/>
    </location>
</feature>
<feature type="region of interest" description="Disordered" evidence="2">
    <location>
        <begin position="921"/>
        <end position="963"/>
    </location>
</feature>
<feature type="compositionally biased region" description="Polar residues" evidence="2">
    <location>
        <begin position="2040"/>
        <end position="2052"/>
    </location>
</feature>
<feature type="region of interest" description="Disordered" evidence="2">
    <location>
        <begin position="2108"/>
        <end position="2259"/>
    </location>
</feature>
<dbReference type="Proteomes" id="UP001046870">
    <property type="component" value="Chromosome 2"/>
</dbReference>
<feature type="compositionally biased region" description="Basic and acidic residues" evidence="2">
    <location>
        <begin position="1136"/>
        <end position="1146"/>
    </location>
</feature>
<evidence type="ECO:0000256" key="2">
    <source>
        <dbReference type="SAM" id="MobiDB-lite"/>
    </source>
</evidence>
<feature type="compositionally biased region" description="Basic and acidic residues" evidence="2">
    <location>
        <begin position="2602"/>
        <end position="2620"/>
    </location>
</feature>
<proteinExistence type="predicted"/>
<feature type="region of interest" description="Disordered" evidence="2">
    <location>
        <begin position="323"/>
        <end position="343"/>
    </location>
</feature>
<feature type="compositionally biased region" description="Polar residues" evidence="2">
    <location>
        <begin position="2749"/>
        <end position="2762"/>
    </location>
</feature>
<feature type="compositionally biased region" description="Polar residues" evidence="2">
    <location>
        <begin position="1444"/>
        <end position="1459"/>
    </location>
</feature>
<feature type="compositionally biased region" description="Low complexity" evidence="2">
    <location>
        <begin position="231"/>
        <end position="253"/>
    </location>
</feature>
<feature type="compositionally biased region" description="Polar residues" evidence="2">
    <location>
        <begin position="1911"/>
        <end position="1922"/>
    </location>
</feature>
<feature type="domain" description="CAP-Gly" evidence="3">
    <location>
        <begin position="2535"/>
        <end position="2577"/>
    </location>
</feature>
<feature type="compositionally biased region" description="Polar residues" evidence="2">
    <location>
        <begin position="2827"/>
        <end position="2838"/>
    </location>
</feature>
<feature type="compositionally biased region" description="Basic and acidic residues" evidence="2">
    <location>
        <begin position="256"/>
        <end position="269"/>
    </location>
</feature>
<feature type="compositionally biased region" description="Low complexity" evidence="2">
    <location>
        <begin position="1106"/>
        <end position="1121"/>
    </location>
</feature>
<feature type="compositionally biased region" description="Low complexity" evidence="2">
    <location>
        <begin position="1064"/>
        <end position="1079"/>
    </location>
</feature>
<dbReference type="Pfam" id="PF01302">
    <property type="entry name" value="CAP_GLY"/>
    <property type="match status" value="1"/>
</dbReference>
<feature type="region of interest" description="Disordered" evidence="2">
    <location>
        <begin position="1894"/>
        <end position="2070"/>
    </location>
</feature>
<evidence type="ECO:0000313" key="5">
    <source>
        <dbReference type="Proteomes" id="UP001046870"/>
    </source>
</evidence>
<gene>
    <name evidence="4" type="ORF">MATL_G00027340</name>
</gene>
<feature type="region of interest" description="Disordered" evidence="2">
    <location>
        <begin position="2476"/>
        <end position="2511"/>
    </location>
</feature>
<feature type="compositionally biased region" description="Basic and acidic residues" evidence="2">
    <location>
        <begin position="1925"/>
        <end position="1937"/>
    </location>
</feature>
<sequence length="3162" mass="348437">MWSRRRSEASLAAPAPPAGLSAGRELSAAWTSLNQTKAALRHIENRLEAVPGTGVLLDSVMDTKKTSSGSTRKVSRREGRHMEDTSLTGAASKSGSRSRRSPDKSSRSPLRTTTLDSNVGRASCVDFRDPLASYREMTPPPLTSSQLEAQSLLSQVPSSLHEDARLSQLVYQRDTRDQQTRDLDSTRSSALDSTVVRYLNDRPALDALRRPDDPAGAGFLNRDGTDGRGRATAPETPPAAETTQSSSPGSTSQRLENLRRRQPDDKLEKLKERIRRQREHLEEAAERDKLLGYLQQPVGLGGAPETTAAAPTAKVRKVATAPPAPIYKGFNPSETKIRTPDGKVWREEEFQNLSKEMYRDLSLQLAEHAKSKRRPAEKGKEKKPPKPVRKVHKSAPLPAPDSRPVAPVTSTSSWREGQKPARAASRPAQRAPREARAESADRATRTGPPRANSEPRLGSSRQSRASSTERPRSCAQSEDQTRAAQPTPVAAGPEESEGKSLNTDILSADIRGILDDLQLEGGGEGQGPEEAHPGGGKPAGPGTRARPRAATGAPSRVSRSASPAKSRQEPAEAPPKKRHYDAESVRQYIARQQEERKRKQQEERRAQREEAERRNKRLQELYKKQREGMAKGQVASEGPAQKRLQETYTKLFLEQARLGEELPQALPTTESLQPKPLYQPSGESDKENKRLDRPQSASSSSDLSLSEPQAGLLTRNELGRGGQNWMQPDRLSPAGRAVGSLVPPTGHLFTQLLGLESGISGLKRDGQAPVLMGGANKNKMNRIEALKATAASLSSRIENEARKLAGAGINYDCARDAGDVVTGLPAQPHDDSRWAKPVSPPVHEGSEPDDIALRIQRLLSAGHTTYNGVLPGVGNLHSFRGLKERGAEEGRAHTAPASAGLGFRNHAEERQGARANVLEAGKNASVHDSSGDSSISEGPLLSEGSLSEGDGSPQASTKGLPKPAVHLRAPDFCAGEQDTFRHIAHFQKEAEKYPALSSVSQTLDSRSPWEELARGSPHSVINIFTKNLNNYSKVMEKMERSSPALRSAQLASPMDVAAYEDDFVSSSSNGGSRQSVSRGHASLVNGSNDELVSRRSPYDVRAGDLPSLHSSGSTPVSSPRSAGSVRKRASGASADSLDHTLVDRQRSPPSQASEPLSRDSQRDGTLKSSSHSLVQGADPDSPLRAISAQSPLSLVSDGRKSPRSPVLSPSRSPTGSGSQKASVPAGEPSPTECLRNSSSHPSALPSSASSSSSARARPAAASSAFTRPGAAGSSEPKLTGELHYAPSALQQRMAAELSYLDAMEESVRQLADVERLRGVSLAQQESVSLAQILKSQQQRHERDLFLLKQKAEQEALETKRQLEETRQQAARAHAELQENMVQSKQEALGGLQDAAGRMLSQQAEAVRYTADAARHIKEMTELARSQIAGALSVPAAPITTLFDQQRQQHQSFMKQLHSSADTDSRKIEGSVRSEEPLSSLGSPSESSASRGAAVSHSNSSIHSRSSLPSPEQKDGGAPVRKDKSSSVVEEEAHTAADDSVRSGSIPSLLDEKDNTSIATDYSLKFDESMTEDEIEERSFRSLLPSESHLRSTLKGSSHEDSEEERSQEKSSVPEAAKQQEGSMSFSSGQHSFSRFTMDMVRQYMKEEEVRAQHQSSLLRLREKALKEKTKAELAWLEHQKRCLRDKGEDDKMPPIRKKQRGLLLRLQQEQAEIKRLQEANRAARKERLLLLKQQEEIERMRHTTLKLKERLKSAGETNLEPPVSEPAEEAAVPSSTLTDLDTPSPSPMSVSGSETSSIMEKLKKMRCHMDEKHCSPVHYFFSVFTAHHWASLSVCFPNLHPKFQLFIYNQLVRFLTKREQQLMQRRRHAEELLEWKQRLDAEEAEVRRMEKQALAAWDGERHRDKPHRSESSNANATPTPSASIPEDRMERELRSKSDYSPVAMVSSQHTESSVPEALGSPSTDHPLSELPSPHKDTSQQEDTIYTQEFDSSSEIKQSPSPKASLSTSRHPESIRGGGSGGSKPQLRSSSRSTEPWSSEARSVSQSEPTSDQSDIESRIHALKEELHKRKSIVYQLKKEQKKRQKERLKAQEASLLKQLESYNDFIQKTKAELSKEPDKTPTTKPQIKTPTSATEKPKIKPPPLQRPETSKNWRIATETEKGDKVQPDSPTEHVSGDVAQSGYSRVSSLPEEGSSDEDPPTVTPTPVQGSPEHNSGLKSLMSPELLPGYLSKNVEPQDGPARPQAGDSEDESVISSQRSEVVEELEFLKSEESDNDSSHLRSDLPLKLDLELRPVSQQHSLKDSPSSEKSEPGILREKGLSRSGENRLEDSVDGREEIRSGEPLTNESKSATKEPKEHQSSEIRSSKRDVSYTPDFDIPSPDKEALANLKEDSAPFGDSYHDDFESSVELSHQEGYHSSKPASPAALQTEVRPHTRSSVYSSEEEISEVLSAKYSSASGSFHSEKLLDLKSHSKISLDGEEHDKDKEDAVCPGKSPVTSRPQSPPSPTLDVLPDFSIGDRVLVSNVQPGTLRFKGKTSFANGFWAGVELDKSEGSNNGTYDGVMYFECEEGHGIFAPPDKISRLPENFEIYVDTTEDEDSFYDDHSDGNSKKKLSLEKQLKLGNLQDQKEEKSVRGSRSEEKGPSDVSETPGEHSNETPPEKDHFLKSTVQVEFNDSESKSSEKLNGDKYLTPNGRSRNIILDFEDATTGDYGLLITEVGKVTTREQTVEKASTPLLDLLAREKNSLVAQQKSSLSDVSSTERAVEKSLDKKTNEKGNVGAFAERLLNSFVQDAVTQFQQIKKARDEKILASNQTKGNDTHEEENSPESLSLHPTQRDNLPIFTEDDQEEVSSPELCTRPESPVLGASGQEELAKRLAELELSRELMDALGDEPDWFDEDFGLSSRKEQQKQRGQQHKEGVSRPVCVVGEDQVKTPVRPEPPQQAKVTEEPVMVVPHTAPEVERLVHAATQEIWKCCNLSQGLQTLSGVPRPQASDDFLGSDTQGQDQENISNRSYRKAVFDLTWEIIQEIFAEDPNIHQPQWMKPRRVNPSCFRRVKSPADMSKIQAFITTEVLKLYGLKKDQNQKTDWQKMLKFGRKKRDRVDHILVQELHEEESQWVNYDEDELFVKMQLADGIFDALVKDTADVLLQIQERRAKRALP</sequence>
<dbReference type="SUPFAM" id="SSF74924">
    <property type="entry name" value="Cap-Gly domain"/>
    <property type="match status" value="1"/>
</dbReference>
<dbReference type="PROSITE" id="PS50245">
    <property type="entry name" value="CAP_GLY_2"/>
    <property type="match status" value="1"/>
</dbReference>
<dbReference type="InterPro" id="IPR036859">
    <property type="entry name" value="CAP-Gly_dom_sf"/>
</dbReference>
<feature type="region of interest" description="Disordered" evidence="2">
    <location>
        <begin position="2598"/>
        <end position="2664"/>
    </location>
</feature>